<dbReference type="PANTHER" id="PTHR37947:SF1">
    <property type="entry name" value="BLL2462 PROTEIN"/>
    <property type="match status" value="1"/>
</dbReference>
<dbReference type="RefSeq" id="WP_237853519.1">
    <property type="nucleotide sequence ID" value="NZ_JAKLWS010000009.1"/>
</dbReference>
<keyword evidence="1" id="KW-1133">Transmembrane helix</keyword>
<dbReference type="Proteomes" id="UP001165366">
    <property type="component" value="Unassembled WGS sequence"/>
</dbReference>
<name>A0ABS9KCX2_9BACT</name>
<feature type="transmembrane region" description="Helical" evidence="1">
    <location>
        <begin position="45"/>
        <end position="67"/>
    </location>
</feature>
<dbReference type="EMBL" id="JAKLWS010000009">
    <property type="protein sequence ID" value="MCG2588678.1"/>
    <property type="molecule type" value="Genomic_DNA"/>
</dbReference>
<reference evidence="2" key="1">
    <citation type="submission" date="2022-01" db="EMBL/GenBank/DDBJ databases">
        <authorList>
            <person name="Wang Y."/>
        </authorList>
    </citation>
    <scope>NUCLEOTIDE SEQUENCE</scope>
    <source>
        <strain evidence="2">WB101</strain>
    </source>
</reference>
<organism evidence="2 3">
    <name type="scientific">Rhodohalobacter sulfatireducens</name>
    <dbReference type="NCBI Taxonomy" id="2911366"/>
    <lineage>
        <taxon>Bacteria</taxon>
        <taxon>Pseudomonadati</taxon>
        <taxon>Balneolota</taxon>
        <taxon>Balneolia</taxon>
        <taxon>Balneolales</taxon>
        <taxon>Balneolaceae</taxon>
        <taxon>Rhodohalobacter</taxon>
    </lineage>
</organism>
<protein>
    <recommendedName>
        <fullName evidence="4">VWA domain-containing protein</fullName>
    </recommendedName>
</protein>
<proteinExistence type="predicted"/>
<comment type="caution">
    <text evidence="2">The sequence shown here is derived from an EMBL/GenBank/DDBJ whole genome shotgun (WGS) entry which is preliminary data.</text>
</comment>
<keyword evidence="1" id="KW-0812">Transmembrane</keyword>
<evidence type="ECO:0000313" key="3">
    <source>
        <dbReference type="Proteomes" id="UP001165366"/>
    </source>
</evidence>
<feature type="transmembrane region" description="Helical" evidence="1">
    <location>
        <begin position="12"/>
        <end position="33"/>
    </location>
</feature>
<accession>A0ABS9KCX2</accession>
<gene>
    <name evidence="2" type="ORF">L6773_08885</name>
</gene>
<reference evidence="2" key="2">
    <citation type="submission" date="2024-05" db="EMBL/GenBank/DDBJ databases">
        <title>Rhodohalobacter halophilus gen. nov., sp. nov., a moderately halophilic member of the family Balneolaceae.</title>
        <authorList>
            <person name="Xia J."/>
        </authorList>
    </citation>
    <scope>NUCLEOTIDE SEQUENCE</scope>
    <source>
        <strain evidence="2">WB101</strain>
    </source>
</reference>
<sequence>MNVVFIQGFSPVLPILLIVILASASIFLSWWSYKDLHSVKPLKRYSLIALRASSLFILLLLLLNPFFVRENTNSERPKIAVFLDDSQSMTVERGDFTGLESYNQVLNQFRNAEDGNFEYEYFLFDDEVTDGQSITGNGFRTNLNSLVDYIRERETDFRASVIFSDGIITNGRNPVFAAQNLSIPLITVPVGDTTDVLDIAITNVDYIQTVYTQTRQAFTAEIQQEGFEGEETTVQLLRDGELIETQNLSFTAQTSSQIVEFEQEFTQTGFFDFEIRVPVKEEEFTDQNNRYSFTIEVLEDKTNILSLAFDVHPDVGSIRRIIGTDQQNELFSSTYIGNNRFVGVNPQDIDEQMDLIVLHGLPTIGSSLFEWLQNQQTPVLYFAAPSSFQILRSDDITDLTAFYIANIGFQQIDIQIEPFQTTVSHPILEIPQNGLQRFPTLNTYRGSYQTSPLAQTLLTGSFRGIDSGIPVLIAEDASTNRRASLSAFGWYRFEQSQNPDTREFFELLITNLVSWTSTSPDRENLTIEPAKSVFSENEAVELQATLFNERGEPEPDAVIQIEVIFEDSEEESSIFRMTHRQNESYYAEIGNYPQGIYRVEATATKNNRTIGTAESRVRVSQSSAEFLNTKRNDALLNRLAEFTQGLFLVDYDMNRLNEFLQTSEVIQEQTEVSEELVYIHHSALWFFIVLLLLSAEWMLRRSVSLP</sequence>
<evidence type="ECO:0000313" key="2">
    <source>
        <dbReference type="EMBL" id="MCG2588678.1"/>
    </source>
</evidence>
<keyword evidence="3" id="KW-1185">Reference proteome</keyword>
<keyword evidence="1" id="KW-0472">Membrane</keyword>
<evidence type="ECO:0008006" key="4">
    <source>
        <dbReference type="Google" id="ProtNLM"/>
    </source>
</evidence>
<evidence type="ECO:0000256" key="1">
    <source>
        <dbReference type="SAM" id="Phobius"/>
    </source>
</evidence>
<dbReference type="PANTHER" id="PTHR37947">
    <property type="entry name" value="BLL2462 PROTEIN"/>
    <property type="match status" value="1"/>
</dbReference>